<dbReference type="Pfam" id="PF03922">
    <property type="entry name" value="OmpW"/>
    <property type="match status" value="1"/>
</dbReference>
<keyword evidence="2" id="KW-0732">Signal</keyword>
<dbReference type="InterPro" id="IPR005618">
    <property type="entry name" value="OMPW"/>
</dbReference>
<dbReference type="PANTHER" id="PTHR36920:SF1">
    <property type="entry name" value="OUTER MEMBRANE PROTEIN W"/>
    <property type="match status" value="1"/>
</dbReference>
<gene>
    <name evidence="3" type="ORF">FRZ61_14340</name>
</gene>
<comment type="similarity">
    <text evidence="1">Belongs to the OmpW/AlkL family.</text>
</comment>
<dbReference type="SUPFAM" id="SSF56925">
    <property type="entry name" value="OMPA-like"/>
    <property type="match status" value="1"/>
</dbReference>
<feature type="chain" id="PRO_5023813647" evidence="2">
    <location>
        <begin position="28"/>
        <end position="224"/>
    </location>
</feature>
<dbReference type="Proteomes" id="UP000325797">
    <property type="component" value="Chromosome"/>
</dbReference>
<sequence>MPSGIKRLTVLGACLAVATALATPAMAAEAGDWLVRARAIGVVPTSESDGITPDLTTGKLQAQPAVVPELDFTYMATENIGFELILATTEHDVKGRGSIAGLGKVADTWLLPPTLLVQWHFLPKSRFNPYIGAGINYTITYGEDASQSLESALGGPTKVSLDNSLGWAVQAGMDIGIDDHWFVNVDVKYIDMSMDARIKSGGVTRKDDVDINPIIAGVGIGYRF</sequence>
<dbReference type="GO" id="GO:0055085">
    <property type="term" value="P:transmembrane transport"/>
    <property type="evidence" value="ECO:0007669"/>
    <property type="project" value="TreeGrafter"/>
</dbReference>
<dbReference type="PANTHER" id="PTHR36920">
    <property type="match status" value="1"/>
</dbReference>
<keyword evidence="4" id="KW-1185">Reference proteome</keyword>
<evidence type="ECO:0000256" key="1">
    <source>
        <dbReference type="ARBA" id="ARBA00009330"/>
    </source>
</evidence>
<evidence type="ECO:0000313" key="4">
    <source>
        <dbReference type="Proteomes" id="UP000325797"/>
    </source>
</evidence>
<name>A0A5J6MXR3_9PROT</name>
<evidence type="ECO:0000256" key="2">
    <source>
        <dbReference type="SAM" id="SignalP"/>
    </source>
</evidence>
<protein>
    <submittedName>
        <fullName evidence="3">Outer membrane protein</fullName>
    </submittedName>
</protein>
<dbReference type="EMBL" id="CP042582">
    <property type="protein sequence ID" value="QEX21505.1"/>
    <property type="molecule type" value="Genomic_DNA"/>
</dbReference>
<dbReference type="GO" id="GO:0019867">
    <property type="term" value="C:outer membrane"/>
    <property type="evidence" value="ECO:0007669"/>
    <property type="project" value="InterPro"/>
</dbReference>
<dbReference type="RefSeq" id="WP_151116082.1">
    <property type="nucleotide sequence ID" value="NZ_CP042582.1"/>
</dbReference>
<dbReference type="InterPro" id="IPR011250">
    <property type="entry name" value="OMP/PagP_B-barrel"/>
</dbReference>
<reference evidence="3 4" key="1">
    <citation type="submission" date="2019-08" db="EMBL/GenBank/DDBJ databases">
        <title>Hyperibacter terrae gen. nov., sp. nov. and Hyperibacter viscosus sp. nov., two new members in the family Rhodospirillaceae isolated from the rhizosphere of Hypericum perforatum.</title>
        <authorList>
            <person name="Noviana Z."/>
        </authorList>
    </citation>
    <scope>NUCLEOTIDE SEQUENCE [LARGE SCALE GENOMIC DNA]</scope>
    <source>
        <strain evidence="3 4">R5959</strain>
    </source>
</reference>
<proteinExistence type="inferred from homology"/>
<dbReference type="KEGG" id="hadh:FRZ61_14340"/>
<dbReference type="Gene3D" id="2.40.160.20">
    <property type="match status" value="1"/>
</dbReference>
<evidence type="ECO:0000313" key="3">
    <source>
        <dbReference type="EMBL" id="QEX21505.1"/>
    </source>
</evidence>
<organism evidence="3 4">
    <name type="scientific">Hypericibacter adhaerens</name>
    <dbReference type="NCBI Taxonomy" id="2602016"/>
    <lineage>
        <taxon>Bacteria</taxon>
        <taxon>Pseudomonadati</taxon>
        <taxon>Pseudomonadota</taxon>
        <taxon>Alphaproteobacteria</taxon>
        <taxon>Rhodospirillales</taxon>
        <taxon>Dongiaceae</taxon>
        <taxon>Hypericibacter</taxon>
    </lineage>
</organism>
<feature type="signal peptide" evidence="2">
    <location>
        <begin position="1"/>
        <end position="27"/>
    </location>
</feature>
<accession>A0A5J6MXR3</accession>
<dbReference type="OrthoDB" id="9807574at2"/>
<dbReference type="AlphaFoldDB" id="A0A5J6MXR3"/>